<evidence type="ECO:0000259" key="2">
    <source>
        <dbReference type="Pfam" id="PF02591"/>
    </source>
</evidence>
<dbReference type="InterPro" id="IPR052376">
    <property type="entry name" value="Oxidative_Scav/Glycosyltrans"/>
</dbReference>
<dbReference type="OrthoDB" id="9784388at2"/>
<sequence>MKASPAGQRRLLDLADLDAEIARARHRLRSLPEAEQVVAVDAELAAAHGDVEKAQAAVDELQTEYEKVDAELTGMTEHAARDRAQLEAGNLGHKAMSEMQHELAGLERRRDLLESDLLEIMERQEALGMELERAEATVLTLETRRTEAVTARDHATATTENEVTEFLSRRAAVVAEIPGDLLAVYERLREQGRVGAGLLRQKRCGACRMELDPRTLSAVAAAAEDDVVRCEECDAIMVRTEQSGLPKAGAAQ</sequence>
<proteinExistence type="predicted"/>
<feature type="coiled-coil region" evidence="1">
    <location>
        <begin position="44"/>
        <end position="123"/>
    </location>
</feature>
<dbReference type="InterPro" id="IPR056003">
    <property type="entry name" value="CT398_CC_hairpin"/>
</dbReference>
<dbReference type="EMBL" id="CP027433">
    <property type="protein sequence ID" value="AVM01075.1"/>
    <property type="molecule type" value="Genomic_DNA"/>
</dbReference>
<dbReference type="PANTHER" id="PTHR39082">
    <property type="entry name" value="PHOSPHOLIPASE C-BETA-2-RELATED"/>
    <property type="match status" value="1"/>
</dbReference>
<dbReference type="Pfam" id="PF02591">
    <property type="entry name" value="Zn_ribbon_9"/>
    <property type="match status" value="1"/>
</dbReference>
<keyword evidence="1" id="KW-0175">Coiled coil</keyword>
<organism evidence="4 5">
    <name type="scientific">Gordonia iterans</name>
    <dbReference type="NCBI Taxonomy" id="1004901"/>
    <lineage>
        <taxon>Bacteria</taxon>
        <taxon>Bacillati</taxon>
        <taxon>Actinomycetota</taxon>
        <taxon>Actinomycetes</taxon>
        <taxon>Mycobacteriales</taxon>
        <taxon>Gordoniaceae</taxon>
        <taxon>Gordonia</taxon>
    </lineage>
</organism>
<accession>A0A2S0KHA6</accession>
<gene>
    <name evidence="4" type="ORF">C6V83_13235</name>
</gene>
<name>A0A2S0KHA6_9ACTN</name>
<dbReference type="PANTHER" id="PTHR39082:SF1">
    <property type="entry name" value="SCAVENGER RECEPTOR CLASS A MEMBER 3"/>
    <property type="match status" value="1"/>
</dbReference>
<feature type="domain" description="C4-type zinc ribbon" evidence="2">
    <location>
        <begin position="203"/>
        <end position="237"/>
    </location>
</feature>
<dbReference type="Proteomes" id="UP000239814">
    <property type="component" value="Chromosome"/>
</dbReference>
<dbReference type="RefSeq" id="WP_105942786.1">
    <property type="nucleotide sequence ID" value="NZ_CP027433.1"/>
</dbReference>
<feature type="domain" description="CT398-like coiled coil hairpin" evidence="3">
    <location>
        <begin position="14"/>
        <end position="192"/>
    </location>
</feature>
<dbReference type="InterPro" id="IPR003743">
    <property type="entry name" value="Zf-RING_7"/>
</dbReference>
<keyword evidence="5" id="KW-1185">Reference proteome</keyword>
<reference evidence="4 5" key="1">
    <citation type="submission" date="2018-03" db="EMBL/GenBank/DDBJ databases">
        <title>Characteristics and genome of n-alkane degrading marine bacteria Gordonia iterans isolated from crude oil contaminated in Tae-an, South Korea.</title>
        <authorList>
            <person name="Lee S.-S."/>
            <person name="Kim H."/>
        </authorList>
    </citation>
    <scope>NUCLEOTIDE SEQUENCE [LARGE SCALE GENOMIC DNA]</scope>
    <source>
        <strain evidence="4 5">Co17</strain>
    </source>
</reference>
<dbReference type="AlphaFoldDB" id="A0A2S0KHA6"/>
<dbReference type="Pfam" id="PF24481">
    <property type="entry name" value="CT398_CC"/>
    <property type="match status" value="1"/>
</dbReference>
<evidence type="ECO:0000313" key="4">
    <source>
        <dbReference type="EMBL" id="AVM01075.1"/>
    </source>
</evidence>
<evidence type="ECO:0000313" key="5">
    <source>
        <dbReference type="Proteomes" id="UP000239814"/>
    </source>
</evidence>
<protein>
    <submittedName>
        <fullName evidence="4">Uncharacterized protein</fullName>
    </submittedName>
</protein>
<evidence type="ECO:0000259" key="3">
    <source>
        <dbReference type="Pfam" id="PF24481"/>
    </source>
</evidence>
<evidence type="ECO:0000256" key="1">
    <source>
        <dbReference type="SAM" id="Coils"/>
    </source>
</evidence>
<dbReference type="Gene3D" id="1.10.287.1490">
    <property type="match status" value="1"/>
</dbReference>
<dbReference type="KEGG" id="git:C6V83_13235"/>